<feature type="domain" description="Polyphosphate kinase C-terminal" evidence="11">
    <location>
        <begin position="327"/>
        <end position="489"/>
    </location>
</feature>
<evidence type="ECO:0000259" key="9">
    <source>
        <dbReference type="Pfam" id="PF13089"/>
    </source>
</evidence>
<feature type="binding site" evidence="6">
    <location>
        <position position="561"/>
    </location>
    <ligand>
        <name>ATP</name>
        <dbReference type="ChEBI" id="CHEBI:30616"/>
    </ligand>
</feature>
<dbReference type="EC" id="2.7.4.1" evidence="6 7"/>
<dbReference type="InterPro" id="IPR024953">
    <property type="entry name" value="PP_kinase_middle"/>
</dbReference>
<accession>A0A0B7GVB7</accession>
<keyword evidence="1 6" id="KW-0597">Phosphoprotein</keyword>
<feature type="domain" description="Polyphosphate kinase C-terminal" evidence="10">
    <location>
        <begin position="500"/>
        <end position="662"/>
    </location>
</feature>
<dbReference type="PANTHER" id="PTHR30218:SF0">
    <property type="entry name" value="POLYPHOSPHATE KINASE"/>
    <property type="match status" value="1"/>
</dbReference>
<keyword evidence="2 6" id="KW-0808">Transferase</keyword>
<feature type="binding site" evidence="6">
    <location>
        <position position="463"/>
    </location>
    <ligand>
        <name>ATP</name>
        <dbReference type="ChEBI" id="CHEBI:30616"/>
    </ligand>
</feature>
<evidence type="ECO:0000313" key="13">
    <source>
        <dbReference type="Proteomes" id="UP000042527"/>
    </source>
</evidence>
<feature type="domain" description="Polyphosphate kinase middle" evidence="8">
    <location>
        <begin position="117"/>
        <end position="298"/>
    </location>
</feature>
<dbReference type="AlphaFoldDB" id="A0A0B7GVB7"/>
<dbReference type="InterPro" id="IPR025198">
    <property type="entry name" value="PPK_N_dom"/>
</dbReference>
<dbReference type="SUPFAM" id="SSF56024">
    <property type="entry name" value="Phospholipase D/nuclease"/>
    <property type="match status" value="2"/>
</dbReference>
<keyword evidence="4 6" id="KW-0418">Kinase</keyword>
<dbReference type="GO" id="GO:0046872">
    <property type="term" value="F:metal ion binding"/>
    <property type="evidence" value="ECO:0007669"/>
    <property type="project" value="UniProtKB-KW"/>
</dbReference>
<dbReference type="Pfam" id="PF13090">
    <property type="entry name" value="PP_kinase_C"/>
    <property type="match status" value="1"/>
</dbReference>
<feature type="binding site" evidence="6">
    <location>
        <position position="589"/>
    </location>
    <ligand>
        <name>ATP</name>
        <dbReference type="ChEBI" id="CHEBI:30616"/>
    </ligand>
</feature>
<feature type="binding site" evidence="6">
    <location>
        <position position="40"/>
    </location>
    <ligand>
        <name>ATP</name>
        <dbReference type="ChEBI" id="CHEBI:30616"/>
    </ligand>
</feature>
<dbReference type="InterPro" id="IPR036830">
    <property type="entry name" value="PP_kinase_middle_dom_sf"/>
</dbReference>
<name>A0A0B7GVB7_TREPH</name>
<keyword evidence="13" id="KW-1185">Reference proteome</keyword>
<comment type="function">
    <text evidence="6 7">Catalyzes the reversible transfer of the terminal phosphate of ATP to form a long-chain polyphosphate (polyP).</text>
</comment>
<dbReference type="GO" id="GO:0006799">
    <property type="term" value="P:polyphosphate biosynthetic process"/>
    <property type="evidence" value="ECO:0007669"/>
    <property type="project" value="UniProtKB-UniRule"/>
</dbReference>
<feature type="domain" description="Polyphosphate kinase N-terminal" evidence="9">
    <location>
        <begin position="2"/>
        <end position="105"/>
    </location>
</feature>
<dbReference type="InterPro" id="IPR041108">
    <property type="entry name" value="PP_kinase_C_1"/>
</dbReference>
<gene>
    <name evidence="6 12" type="primary">ppk</name>
    <name evidence="12" type="ORF">TPHV1_350004</name>
</gene>
<dbReference type="RefSeq" id="WP_044634820.1">
    <property type="nucleotide sequence ID" value="NZ_CDNC01000029.1"/>
</dbReference>
<reference evidence="13" key="1">
    <citation type="submission" date="2015-01" db="EMBL/GenBank/DDBJ databases">
        <authorList>
            <person name="Manzoor Shahid"/>
            <person name="Zubair Saima"/>
        </authorList>
    </citation>
    <scope>NUCLEOTIDE SEQUENCE [LARGE SCALE GENOMIC DNA]</scope>
    <source>
        <strain evidence="13">V1</strain>
    </source>
</reference>
<comment type="similarity">
    <text evidence="6 7">Belongs to the polyphosphate kinase 1 (PPK1) family.</text>
</comment>
<dbReference type="NCBIfam" id="NF003921">
    <property type="entry name" value="PRK05443.2-2"/>
    <property type="match status" value="1"/>
</dbReference>
<dbReference type="SUPFAM" id="SSF140356">
    <property type="entry name" value="PPK N-terminal domain-like"/>
    <property type="match status" value="1"/>
</dbReference>
<sequence length="680" mass="78771">MYLDRELSWIDFNARVLDEAAQQTVPLLERLRFIGIVSSNFDEFFMVRVAGLKEMIFETAKTDNQSELSYIQELEKIEKKVRLLFDKQEHILHSEILPQLALNGLCYKKPQDCTEAQQEFFTEYFQTTILPSLIIRKADLNTILRAVTNIQLHIAFLVEKKQQGLESNKKTSEIMLVQKPSHLSRFIFLPTKDVTEFVLLDELIQFLGESIFPQYNILAHMIFKVNRAASMTVDETRDEDFIQAMEDVLRRRKNSFLVRMNCTNNSPELLESLQKEFNLLPKEIYASAGPVGLAEFASLADICDFPKLKNSPWAHSISSSLDLQKSLWKQIRKKDILLHVPYHSFDPVLKLISNAATDKQVRSIQMTLYRTSRHSPGIKMLQRAAKKGKRVRVFIELKARFDEEQNIEWVRKLTRSGVTVMYDLPHYKVHAKMLLITRQDKDGERDYLHLSTGNYNSSTAKLYSDISLFTVNKQMTEDAKQIFELLARSPQEKTFKNSTLIIAPLFMKQKLLDLIERERQNALAGKPAYITAKMNSLSHTELIDALYKASIAGVCIRLNVRGICMLVPQVAGLSENIQVVSIIDRYLEHSRIFQFCNNGNTETYLASADWMPRNLERRVELMFPVFDEDNKKEISDILETYFQDNCKAHYMQSDGSWKRAEPQGVVFRAQEELQKKYQQG</sequence>
<dbReference type="NCBIfam" id="NF003917">
    <property type="entry name" value="PRK05443.1-1"/>
    <property type="match status" value="1"/>
</dbReference>
<dbReference type="InterPro" id="IPR036832">
    <property type="entry name" value="PPK_N_dom_sf"/>
</dbReference>
<dbReference type="GO" id="GO:0005524">
    <property type="term" value="F:ATP binding"/>
    <property type="evidence" value="ECO:0007669"/>
    <property type="project" value="UniProtKB-KW"/>
</dbReference>
<evidence type="ECO:0000256" key="5">
    <source>
        <dbReference type="ARBA" id="ARBA00022840"/>
    </source>
</evidence>
<dbReference type="CDD" id="cd09168">
    <property type="entry name" value="PLDc_PaPPK1_C2_like"/>
    <property type="match status" value="1"/>
</dbReference>
<dbReference type="Pfam" id="PF02503">
    <property type="entry name" value="PP_kinase"/>
    <property type="match status" value="1"/>
</dbReference>
<keyword evidence="6" id="KW-0479">Metal-binding</keyword>
<comment type="PTM">
    <text evidence="6 7">An intermediate of this reaction is the autophosphorylated ppk in which a phosphate is covalently linked to a histidine residue through a N-P bond.</text>
</comment>
<dbReference type="GO" id="GO:0009358">
    <property type="term" value="C:polyphosphate kinase complex"/>
    <property type="evidence" value="ECO:0007669"/>
    <property type="project" value="InterPro"/>
</dbReference>
<dbReference type="InterPro" id="IPR003414">
    <property type="entry name" value="PP_kinase"/>
</dbReference>
<dbReference type="EMBL" id="CDNC01000029">
    <property type="protein sequence ID" value="CEM62448.1"/>
    <property type="molecule type" value="Genomic_DNA"/>
</dbReference>
<evidence type="ECO:0000256" key="3">
    <source>
        <dbReference type="ARBA" id="ARBA00022741"/>
    </source>
</evidence>
<dbReference type="OrthoDB" id="9761456at2"/>
<dbReference type="PANTHER" id="PTHR30218">
    <property type="entry name" value="POLYPHOSPHATE KINASE"/>
    <property type="match status" value="1"/>
</dbReference>
<dbReference type="GO" id="GO:0008976">
    <property type="term" value="F:polyphosphate kinase activity"/>
    <property type="evidence" value="ECO:0007669"/>
    <property type="project" value="UniProtKB-UniRule"/>
</dbReference>
<dbReference type="Gene3D" id="3.30.1840.10">
    <property type="entry name" value="Polyphosphate kinase middle domain"/>
    <property type="match status" value="1"/>
</dbReference>
<feature type="binding site" evidence="6">
    <location>
        <position position="400"/>
    </location>
    <ligand>
        <name>Mg(2+)</name>
        <dbReference type="ChEBI" id="CHEBI:18420"/>
    </ligand>
</feature>
<dbReference type="Pfam" id="PF17941">
    <property type="entry name" value="PP_kinase_C_1"/>
    <property type="match status" value="1"/>
</dbReference>
<evidence type="ECO:0000259" key="11">
    <source>
        <dbReference type="Pfam" id="PF17941"/>
    </source>
</evidence>
<keyword evidence="5 6" id="KW-0067">ATP-binding</keyword>
<dbReference type="PIRSF" id="PIRSF015589">
    <property type="entry name" value="PP_kinase"/>
    <property type="match status" value="1"/>
</dbReference>
<evidence type="ECO:0000256" key="6">
    <source>
        <dbReference type="HAMAP-Rule" id="MF_00347"/>
    </source>
</evidence>
<dbReference type="Proteomes" id="UP000042527">
    <property type="component" value="Unassembled WGS sequence"/>
</dbReference>
<evidence type="ECO:0000259" key="8">
    <source>
        <dbReference type="Pfam" id="PF02503"/>
    </source>
</evidence>
<feature type="active site" description="Phosphohistidine intermediate" evidence="6">
    <location>
        <position position="430"/>
    </location>
</feature>
<evidence type="ECO:0000256" key="4">
    <source>
        <dbReference type="ARBA" id="ARBA00022777"/>
    </source>
</evidence>
<dbReference type="NCBIfam" id="TIGR03705">
    <property type="entry name" value="poly_P_kin"/>
    <property type="match status" value="1"/>
</dbReference>
<comment type="cofactor">
    <cofactor evidence="6">
        <name>Mg(2+)</name>
        <dbReference type="ChEBI" id="CHEBI:18420"/>
    </cofactor>
</comment>
<protein>
    <recommendedName>
        <fullName evidence="6 7">Polyphosphate kinase</fullName>
        <ecNumber evidence="6 7">2.7.4.1</ecNumber>
    </recommendedName>
    <alternativeName>
        <fullName evidence="6">ATP-polyphosphate phosphotransferase</fullName>
    </alternativeName>
    <alternativeName>
        <fullName evidence="6">Polyphosphoric acid kinase</fullName>
    </alternativeName>
</protein>
<comment type="catalytic activity">
    <reaction evidence="6 7">
        <text>[phosphate](n) + ATP = [phosphate](n+1) + ADP</text>
        <dbReference type="Rhea" id="RHEA:19573"/>
        <dbReference type="Rhea" id="RHEA-COMP:9859"/>
        <dbReference type="Rhea" id="RHEA-COMP:14280"/>
        <dbReference type="ChEBI" id="CHEBI:16838"/>
        <dbReference type="ChEBI" id="CHEBI:30616"/>
        <dbReference type="ChEBI" id="CHEBI:456216"/>
        <dbReference type="EC" id="2.7.4.1"/>
    </reaction>
</comment>
<dbReference type="HAMAP" id="MF_00347">
    <property type="entry name" value="Polyphosphate_kinase"/>
    <property type="match status" value="1"/>
</dbReference>
<dbReference type="InterPro" id="IPR025200">
    <property type="entry name" value="PPK_C_dom2"/>
</dbReference>
<feature type="binding site" evidence="6">
    <location>
        <position position="370"/>
    </location>
    <ligand>
        <name>Mg(2+)</name>
        <dbReference type="ChEBI" id="CHEBI:18420"/>
    </ligand>
</feature>
<evidence type="ECO:0000256" key="1">
    <source>
        <dbReference type="ARBA" id="ARBA00022553"/>
    </source>
</evidence>
<proteinExistence type="inferred from homology"/>
<dbReference type="SUPFAM" id="SSF143724">
    <property type="entry name" value="PHP14-like"/>
    <property type="match status" value="1"/>
</dbReference>
<dbReference type="Gene3D" id="3.30.870.10">
    <property type="entry name" value="Endonuclease Chain A"/>
    <property type="match status" value="2"/>
</dbReference>
<dbReference type="Gene3D" id="1.20.58.310">
    <property type="entry name" value="Polyphosphate kinase N-terminal domain"/>
    <property type="match status" value="1"/>
</dbReference>
<evidence type="ECO:0000256" key="2">
    <source>
        <dbReference type="ARBA" id="ARBA00022679"/>
    </source>
</evidence>
<keyword evidence="6" id="KW-0460">Magnesium</keyword>
<organism evidence="12 13">
    <name type="scientific">Treponema phagedenis</name>
    <dbReference type="NCBI Taxonomy" id="162"/>
    <lineage>
        <taxon>Bacteria</taxon>
        <taxon>Pseudomonadati</taxon>
        <taxon>Spirochaetota</taxon>
        <taxon>Spirochaetia</taxon>
        <taxon>Spirochaetales</taxon>
        <taxon>Treponemataceae</taxon>
        <taxon>Treponema</taxon>
    </lineage>
</organism>
<evidence type="ECO:0000259" key="10">
    <source>
        <dbReference type="Pfam" id="PF13090"/>
    </source>
</evidence>
<dbReference type="Pfam" id="PF13089">
    <property type="entry name" value="PP_kinase_N"/>
    <property type="match status" value="1"/>
</dbReference>
<evidence type="ECO:0000256" key="7">
    <source>
        <dbReference type="RuleBase" id="RU003800"/>
    </source>
</evidence>
<keyword evidence="3 6" id="KW-0547">Nucleotide-binding</keyword>
<evidence type="ECO:0000313" key="12">
    <source>
        <dbReference type="EMBL" id="CEM62448.1"/>
    </source>
</evidence>